<dbReference type="SUPFAM" id="SSF48537">
    <property type="entry name" value="Phospholipase C/P1 nuclease"/>
    <property type="match status" value="1"/>
</dbReference>
<dbReference type="Pfam" id="PF02265">
    <property type="entry name" value="S1-P1_nuclease"/>
    <property type="match status" value="1"/>
</dbReference>
<dbReference type="GO" id="GO:0046872">
    <property type="term" value="F:metal ion binding"/>
    <property type="evidence" value="ECO:0007669"/>
    <property type="project" value="UniProtKB-KW"/>
</dbReference>
<keyword evidence="6" id="KW-0325">Glycoprotein</keyword>
<dbReference type="InterPro" id="IPR003154">
    <property type="entry name" value="S1/P1nuclease"/>
</dbReference>
<dbReference type="CDD" id="cd11010">
    <property type="entry name" value="S1-P1_nuclease"/>
    <property type="match status" value="1"/>
</dbReference>
<evidence type="ECO:0000256" key="3">
    <source>
        <dbReference type="ARBA" id="ARBA00022759"/>
    </source>
</evidence>
<evidence type="ECO:0000313" key="9">
    <source>
        <dbReference type="Proteomes" id="UP000056905"/>
    </source>
</evidence>
<dbReference type="EMBL" id="CP013002">
    <property type="protein sequence ID" value="ALL13951.1"/>
    <property type="molecule type" value="Genomic_DNA"/>
</dbReference>
<dbReference type="InterPro" id="IPR008947">
    <property type="entry name" value="PLipase_C/P1_nuclease_dom_sf"/>
</dbReference>
<evidence type="ECO:0000313" key="8">
    <source>
        <dbReference type="EMBL" id="ALL13951.1"/>
    </source>
</evidence>
<dbReference type="STRING" id="69395.AQ619_11710"/>
<keyword evidence="5" id="KW-1015">Disulfide bond</keyword>
<evidence type="ECO:0000256" key="6">
    <source>
        <dbReference type="ARBA" id="ARBA00023180"/>
    </source>
</evidence>
<dbReference type="RefSeq" id="WP_062147622.1">
    <property type="nucleotide sequence ID" value="NZ_CP013002.1"/>
</dbReference>
<keyword evidence="4" id="KW-0378">Hydrolase</keyword>
<dbReference type="OrthoDB" id="267579at2"/>
<keyword evidence="1" id="KW-0540">Nuclease</keyword>
<evidence type="ECO:0008006" key="10">
    <source>
        <dbReference type="Google" id="ProtNLM"/>
    </source>
</evidence>
<reference evidence="8 9" key="1">
    <citation type="submission" date="2015-10" db="EMBL/GenBank/DDBJ databases">
        <title>Conservation of the essential genome among Caulobacter and Brevundimonas species.</title>
        <authorList>
            <person name="Scott D."/>
            <person name="Ely B."/>
        </authorList>
    </citation>
    <scope>NUCLEOTIDE SEQUENCE [LARGE SCALE GENOMIC DNA]</scope>
    <source>
        <strain evidence="8 9">CB4</strain>
    </source>
</reference>
<dbReference type="Proteomes" id="UP000056905">
    <property type="component" value="Chromosome"/>
</dbReference>
<feature type="chain" id="PRO_5006052614" description="S1/P1 Nuclease" evidence="7">
    <location>
        <begin position="25"/>
        <end position="304"/>
    </location>
</feature>
<gene>
    <name evidence="8" type="ORF">AQ619_11710</name>
</gene>
<keyword evidence="3" id="KW-0255">Endonuclease</keyword>
<protein>
    <recommendedName>
        <fullName evidence="10">S1/P1 Nuclease</fullName>
    </recommendedName>
</protein>
<dbReference type="PANTHER" id="PTHR33146:SF10">
    <property type="entry name" value="STRAND-SPECIFIC NUCLEASE, PUTATIVE-RELATED"/>
    <property type="match status" value="1"/>
</dbReference>
<dbReference type="GO" id="GO:0016788">
    <property type="term" value="F:hydrolase activity, acting on ester bonds"/>
    <property type="evidence" value="ECO:0007669"/>
    <property type="project" value="InterPro"/>
</dbReference>
<keyword evidence="9" id="KW-1185">Reference proteome</keyword>
<keyword evidence="2" id="KW-0479">Metal-binding</keyword>
<dbReference type="GO" id="GO:0006308">
    <property type="term" value="P:DNA catabolic process"/>
    <property type="evidence" value="ECO:0007669"/>
    <property type="project" value="InterPro"/>
</dbReference>
<sequence>MKTWRATTLAVLCLALAAPAPALAWNDQGHMATGYIAYDTLKAEHPQAVTDILAIMRDHPDRARFDQQLAGLSGPARERRLFALMARWPDDIRNGPFDRPDWHYALKLVTPWGWALPITVGKADQAFGSNLALARDRGAPNAQRAVALCWVMHIVGDMHQPLHGGHWLSMTFPKSDRAGSIAWVRKSPEAPPNTLHDTWDGIVDRPGSREVGSEALAREIAAMHPRSTVPRDNHDSQMAYLGWVTQSRVLARSLAYDGGRLLAGRSPDDAPLLSESYVVRARSVSEARVASAGYRLADLFWAVG</sequence>
<evidence type="ECO:0000256" key="1">
    <source>
        <dbReference type="ARBA" id="ARBA00022722"/>
    </source>
</evidence>
<dbReference type="KEGG" id="chq:AQ619_11710"/>
<name>A0A0P0P0I2_9CAUL</name>
<organism evidence="8 9">
    <name type="scientific">Caulobacter henricii</name>
    <dbReference type="NCBI Taxonomy" id="69395"/>
    <lineage>
        <taxon>Bacteria</taxon>
        <taxon>Pseudomonadati</taxon>
        <taxon>Pseudomonadota</taxon>
        <taxon>Alphaproteobacteria</taxon>
        <taxon>Caulobacterales</taxon>
        <taxon>Caulobacteraceae</taxon>
        <taxon>Caulobacter</taxon>
    </lineage>
</organism>
<evidence type="ECO:0000256" key="4">
    <source>
        <dbReference type="ARBA" id="ARBA00022801"/>
    </source>
</evidence>
<accession>A0A0P0P0I2</accession>
<evidence type="ECO:0000256" key="2">
    <source>
        <dbReference type="ARBA" id="ARBA00022723"/>
    </source>
</evidence>
<proteinExistence type="predicted"/>
<keyword evidence="7" id="KW-0732">Signal</keyword>
<dbReference type="AlphaFoldDB" id="A0A0P0P0I2"/>
<evidence type="ECO:0000256" key="7">
    <source>
        <dbReference type="SAM" id="SignalP"/>
    </source>
</evidence>
<evidence type="ECO:0000256" key="5">
    <source>
        <dbReference type="ARBA" id="ARBA00023157"/>
    </source>
</evidence>
<dbReference type="Gene3D" id="1.10.575.10">
    <property type="entry name" value="P1 Nuclease"/>
    <property type="match status" value="1"/>
</dbReference>
<dbReference type="GO" id="GO:0003676">
    <property type="term" value="F:nucleic acid binding"/>
    <property type="evidence" value="ECO:0007669"/>
    <property type="project" value="InterPro"/>
</dbReference>
<feature type="signal peptide" evidence="7">
    <location>
        <begin position="1"/>
        <end position="24"/>
    </location>
</feature>
<dbReference type="GO" id="GO:0004519">
    <property type="term" value="F:endonuclease activity"/>
    <property type="evidence" value="ECO:0007669"/>
    <property type="project" value="UniProtKB-KW"/>
</dbReference>
<dbReference type="PANTHER" id="PTHR33146">
    <property type="entry name" value="ENDONUCLEASE 4"/>
    <property type="match status" value="1"/>
</dbReference>